<proteinExistence type="predicted"/>
<dbReference type="AlphaFoldDB" id="A0A5K1U1W4"/>
<dbReference type="PANTHER" id="PTHR10943:SF1">
    <property type="entry name" value="26S PROTEASOME NON-ATPASE REGULATORY SUBUNIT 2"/>
    <property type="match status" value="1"/>
</dbReference>
<dbReference type="EMBL" id="BDEQ01000001">
    <property type="protein sequence ID" value="GAT99172.1"/>
    <property type="molecule type" value="Genomic_DNA"/>
</dbReference>
<dbReference type="VEuPathDB" id="AmoebaDB:EHI5A_122830"/>
<evidence type="ECO:0000313" key="5">
    <source>
        <dbReference type="EMBL" id="GAT99172.1"/>
    </source>
</evidence>
<dbReference type="InterPro" id="IPR016024">
    <property type="entry name" value="ARM-type_fold"/>
</dbReference>
<dbReference type="Gene3D" id="1.25.10.10">
    <property type="entry name" value="Leucine-rich Repeat Variant"/>
    <property type="match status" value="1"/>
</dbReference>
<dbReference type="InterPro" id="IPR011989">
    <property type="entry name" value="ARM-like"/>
</dbReference>
<reference evidence="5 6" key="1">
    <citation type="submission" date="2016-05" db="EMBL/GenBank/DDBJ databases">
        <title>First whole genome sequencing of Entamoeba histolytica HM1:IMSS-clone-6.</title>
        <authorList>
            <person name="Mukherjee Avik.K."/>
            <person name="Izumyama S."/>
            <person name="Nakada-Tsukui K."/>
            <person name="Nozaki T."/>
        </authorList>
    </citation>
    <scope>NUCLEOTIDE SEQUENCE [LARGE SCALE GENOMIC DNA]</scope>
    <source>
        <strain evidence="5 6">HM1:IMSS clone 6</strain>
    </source>
</reference>
<dbReference type="VEuPathDB" id="AmoebaDB:EHI7A_119450"/>
<dbReference type="VEuPathDB" id="AmoebaDB:KM1_152500"/>
<keyword evidence="1" id="KW-0677">Repeat</keyword>
<dbReference type="GO" id="GO:0005634">
    <property type="term" value="C:nucleus"/>
    <property type="evidence" value="ECO:0007669"/>
    <property type="project" value="TreeGrafter"/>
</dbReference>
<comment type="caution">
    <text evidence="5">The sequence shown here is derived from an EMBL/GenBank/DDBJ whole genome shotgun (WGS) entry which is preliminary data.</text>
</comment>
<feature type="domain" description="RPN1 N-terminal" evidence="3">
    <location>
        <begin position="22"/>
        <end position="308"/>
    </location>
</feature>
<feature type="domain" description="26S proteasome non-ATPase regulatory subunit RPN1 C-terminal" evidence="4">
    <location>
        <begin position="794"/>
        <end position="843"/>
    </location>
</feature>
<dbReference type="SUPFAM" id="SSF48371">
    <property type="entry name" value="ARM repeat"/>
    <property type="match status" value="1"/>
</dbReference>
<name>A0A5K1U1W4_ENTHI</name>
<organism evidence="5 6">
    <name type="scientific">Entamoeba histolytica</name>
    <dbReference type="NCBI Taxonomy" id="5759"/>
    <lineage>
        <taxon>Eukaryota</taxon>
        <taxon>Amoebozoa</taxon>
        <taxon>Evosea</taxon>
        <taxon>Archamoebae</taxon>
        <taxon>Mastigamoebida</taxon>
        <taxon>Entamoebidae</taxon>
        <taxon>Entamoeba</taxon>
    </lineage>
</organism>
<keyword evidence="2 5" id="KW-0647">Proteasome</keyword>
<dbReference type="GO" id="GO:0043161">
    <property type="term" value="P:proteasome-mediated ubiquitin-dependent protein catabolic process"/>
    <property type="evidence" value="ECO:0007669"/>
    <property type="project" value="TreeGrafter"/>
</dbReference>
<sequence>MSRPTSKTPVEINEDDQLKEEIELLVKRIQDPNIEISTSAIELLRKTLRGDNTSSSTTLPKTTKFIRPYLDQLKQFHSQLTNGELRQSLADVLSVLVMTNGEKGESLKYKLLGHLDDLGQWGHEYTRNLTGEVVDVWQQQKDLLIPIAQKLIEFHIEHNAEQDAVDFCIETNNLAMLEQYSEKARFDKLLLYASSCAAYYPEPQDKQIYQFLLHIALKQHKYSDAIRLMLKANDFGGLNQIIEENQNNQANLMQIGYLLSRIRDENIINLIQNETVKTALGNSNLNKYFTELINALGLKEVKTPEQICTSAPLPSRLTVSQKPEPQDSKDMGLCVADCLANAGFGYDSLIHANNGEYVITGRSERQIAAASGMGLIHLWRPEDVEQFTSFIGSDSMYVRAGALLGIGTCCSGVKSDVDFAQVFLSDKLGAETSAIERKLSIFGLGLAYAGTRKTEMKETLIAVLNDINAVGFETVGHAALALGLIFQGTMDGDIADQILSIIFSNDGNVDFLKSVSCKMLVIGLGLLHLCCGESASLVMDTVRALPSPVNQYAMLVVSSCAFAGTSNILKVQQLMEACGKHDEDDETKACGVAVIGVALALMSDEFSTELSTRLINEVQRYGEPSVKRYVPFALALTSIGKPKVGLLEQLTRLAHGSDLIAARNAILSIGLVSAGTQATRAISLLDQLAAFFVNDHQSLYCVKVAQGLVHLGKGTIGINPMYSDRFIMDPISLAGILIFIFIGGEGMERISGLNTYIINALCLAMKPRMFMPIDENGKVVETSCRVGVAVDVAGQAGSPKTITGFQTHNTPVLIGVGERAELAVDDYSSLSSVLEGIVLVKHN</sequence>
<dbReference type="OMA" id="GTCNGDI"/>
<dbReference type="GO" id="GO:0034515">
    <property type="term" value="C:proteasome storage granule"/>
    <property type="evidence" value="ECO:0007669"/>
    <property type="project" value="TreeGrafter"/>
</dbReference>
<dbReference type="PANTHER" id="PTHR10943">
    <property type="entry name" value="26S PROTEASOME NON-ATPASE REGULATORY SUBUNIT"/>
    <property type="match status" value="1"/>
</dbReference>
<gene>
    <name evidence="5" type="ORF">CL6EHI_198010</name>
</gene>
<evidence type="ECO:0000259" key="3">
    <source>
        <dbReference type="Pfam" id="PF17781"/>
    </source>
</evidence>
<dbReference type="Pfam" id="PF17781">
    <property type="entry name" value="RPN1_RPN2_N"/>
    <property type="match status" value="1"/>
</dbReference>
<evidence type="ECO:0000259" key="4">
    <source>
        <dbReference type="Pfam" id="PF18051"/>
    </source>
</evidence>
<dbReference type="GO" id="GO:0008540">
    <property type="term" value="C:proteasome regulatory particle, base subcomplex"/>
    <property type="evidence" value="ECO:0007669"/>
    <property type="project" value="TreeGrafter"/>
</dbReference>
<evidence type="ECO:0000313" key="6">
    <source>
        <dbReference type="Proteomes" id="UP000078387"/>
    </source>
</evidence>
<dbReference type="VEuPathDB" id="AmoebaDB:EHI8A_113560"/>
<accession>A0A5K1U1W4</accession>
<protein>
    <submittedName>
        <fullName evidence="5">19S CAP proteasome s2 subunit</fullName>
    </submittedName>
</protein>
<dbReference type="Pfam" id="PF18051">
    <property type="entry name" value="RPN1_C"/>
    <property type="match status" value="1"/>
</dbReference>
<dbReference type="InterPro" id="IPR040892">
    <property type="entry name" value="RPN1_N"/>
</dbReference>
<evidence type="ECO:0000256" key="1">
    <source>
        <dbReference type="ARBA" id="ARBA00022737"/>
    </source>
</evidence>
<evidence type="ECO:0000256" key="2">
    <source>
        <dbReference type="ARBA" id="ARBA00022942"/>
    </source>
</evidence>
<dbReference type="Proteomes" id="UP000078387">
    <property type="component" value="Unassembled WGS sequence"/>
</dbReference>
<dbReference type="FunFam" id="1.25.10.10:FF:000833">
    <property type="entry name" value="26S proteasome non-ATPase regulatory subunit, putative"/>
    <property type="match status" value="1"/>
</dbReference>
<dbReference type="InterPro" id="IPR041433">
    <property type="entry name" value="RPN1_C"/>
</dbReference>
<dbReference type="VEuPathDB" id="AmoebaDB:EHI_198010"/>